<comment type="subcellular location">
    <subcellularLocation>
        <location evidence="1">Cell membrane</location>
        <topology evidence="1">Lipid-anchor</topology>
        <orientation evidence="1">Cytoplasmic side</orientation>
    </subcellularLocation>
</comment>
<sequence>MVTKDNANSGSGGKTTCVKKQKCIMNNSQKAGALYRDPQKTIFEPELTLEVMADDAERKTNPVAVNGVLKSTMNEQTCNVRSVSNLQDLKEMQYLHHEAEDSLIDPSLDMDKSSLMGFVDSSNLESSEDVQTVPCIQVDVKTNVVLIDEDDDDMSLRERTVTDVSTVDGNAAELVCRRLQSISSDSTHSLCDGRSLEQDSTIETPQEKQEPPEKHKHACCLCVII</sequence>
<dbReference type="GO" id="GO:0005886">
    <property type="term" value="C:plasma membrane"/>
    <property type="evidence" value="ECO:0007669"/>
    <property type="project" value="UniProtKB-SubCell"/>
</dbReference>
<keyword evidence="5" id="KW-0472">Membrane</keyword>
<keyword evidence="4" id="KW-0175">Coiled coil</keyword>
<evidence type="ECO:0000256" key="7">
    <source>
        <dbReference type="SAM" id="MobiDB-lite"/>
    </source>
</evidence>
<protein>
    <submittedName>
        <fullName evidence="8">Paralemmin-2-like</fullName>
    </submittedName>
</protein>
<organism evidence="8">
    <name type="scientific">Cyprinus carpio</name>
    <name type="common">Common carp</name>
    <dbReference type="NCBI Taxonomy" id="7962"/>
    <lineage>
        <taxon>Eukaryota</taxon>
        <taxon>Metazoa</taxon>
        <taxon>Chordata</taxon>
        <taxon>Craniata</taxon>
        <taxon>Vertebrata</taxon>
        <taxon>Euteleostomi</taxon>
        <taxon>Actinopterygii</taxon>
        <taxon>Neopterygii</taxon>
        <taxon>Teleostei</taxon>
        <taxon>Ostariophysi</taxon>
        <taxon>Cypriniformes</taxon>
        <taxon>Cyprinidae</taxon>
        <taxon>Cyprininae</taxon>
        <taxon>Cyprinus</taxon>
    </lineage>
</organism>
<evidence type="ECO:0000256" key="1">
    <source>
        <dbReference type="ARBA" id="ARBA00004342"/>
    </source>
</evidence>
<evidence type="ECO:0000256" key="4">
    <source>
        <dbReference type="ARBA" id="ARBA00023054"/>
    </source>
</evidence>
<keyword evidence="3" id="KW-0597">Phosphoprotein</keyword>
<evidence type="ECO:0000256" key="3">
    <source>
        <dbReference type="ARBA" id="ARBA00022553"/>
    </source>
</evidence>
<dbReference type="RefSeq" id="XP_018945867.1">
    <property type="nucleotide sequence ID" value="XM_019090322.2"/>
</dbReference>
<gene>
    <name evidence="8" type="primary">LOC109074264</name>
</gene>
<evidence type="ECO:0000256" key="5">
    <source>
        <dbReference type="ARBA" id="ARBA00023136"/>
    </source>
</evidence>
<name>A0A9Q9V742_CYPCA</name>
<dbReference type="PANTHER" id="PTHR10498">
    <property type="entry name" value="PARALEMMIN-RELATED"/>
    <property type="match status" value="1"/>
</dbReference>
<reference evidence="8" key="1">
    <citation type="submission" date="2025-08" db="UniProtKB">
        <authorList>
            <consortium name="RefSeq"/>
        </authorList>
    </citation>
    <scope>IDENTIFICATION</scope>
    <source>
        <tissue evidence="8">Muscle</tissue>
    </source>
</reference>
<accession>A0A9Q9V742</accession>
<dbReference type="Proteomes" id="UP001155660">
    <property type="component" value="Chromosome B5"/>
</dbReference>
<keyword evidence="2" id="KW-1003">Cell membrane</keyword>
<dbReference type="PANTHER" id="PTHR10498:SF10">
    <property type="entry name" value="PALM2 AND AKAP2 FUSION-RELATED"/>
    <property type="match status" value="1"/>
</dbReference>
<proteinExistence type="predicted"/>
<feature type="region of interest" description="Disordered" evidence="7">
    <location>
        <begin position="185"/>
        <end position="211"/>
    </location>
</feature>
<keyword evidence="6" id="KW-0449">Lipoprotein</keyword>
<evidence type="ECO:0000256" key="6">
    <source>
        <dbReference type="ARBA" id="ARBA00023288"/>
    </source>
</evidence>
<dbReference type="AlphaFoldDB" id="A0A9Q9V742"/>
<dbReference type="OrthoDB" id="9941155at2759"/>
<dbReference type="GeneID" id="109074264"/>
<dbReference type="KEGG" id="ccar:109074264"/>
<evidence type="ECO:0000256" key="2">
    <source>
        <dbReference type="ARBA" id="ARBA00022475"/>
    </source>
</evidence>
<evidence type="ECO:0000313" key="8">
    <source>
        <dbReference type="RefSeq" id="XP_018945867.1"/>
    </source>
</evidence>